<organism evidence="1 2">
    <name type="scientific">Plasmopara halstedii</name>
    <name type="common">Downy mildew of sunflower</name>
    <dbReference type="NCBI Taxonomy" id="4781"/>
    <lineage>
        <taxon>Eukaryota</taxon>
        <taxon>Sar</taxon>
        <taxon>Stramenopiles</taxon>
        <taxon>Oomycota</taxon>
        <taxon>Peronosporomycetes</taxon>
        <taxon>Peronosporales</taxon>
        <taxon>Peronosporaceae</taxon>
        <taxon>Plasmopara</taxon>
    </lineage>
</organism>
<evidence type="ECO:0000313" key="1">
    <source>
        <dbReference type="EMBL" id="CEG48618.1"/>
    </source>
</evidence>
<dbReference type="Proteomes" id="UP000054928">
    <property type="component" value="Unassembled WGS sequence"/>
</dbReference>
<name>A0A0P1B1J4_PLAHL</name>
<keyword evidence="2" id="KW-1185">Reference proteome</keyword>
<reference evidence="2" key="1">
    <citation type="submission" date="2014-09" db="EMBL/GenBank/DDBJ databases">
        <authorList>
            <person name="Sharma Rahul"/>
            <person name="Thines Marco"/>
        </authorList>
    </citation>
    <scope>NUCLEOTIDE SEQUENCE [LARGE SCALE GENOMIC DNA]</scope>
</reference>
<dbReference type="AlphaFoldDB" id="A0A0P1B1J4"/>
<dbReference type="RefSeq" id="XP_024584987.1">
    <property type="nucleotide sequence ID" value="XM_024719716.1"/>
</dbReference>
<protein>
    <submittedName>
        <fullName evidence="1">Uncharacterized protein</fullName>
    </submittedName>
</protein>
<accession>A0A0P1B1J4</accession>
<sequence>MYFEHVGVTLFGSGVAGIYFVSKVPDRWASKPGRFKIDVAARFPRRCASVF</sequence>
<proteinExistence type="predicted"/>
<evidence type="ECO:0000313" key="2">
    <source>
        <dbReference type="Proteomes" id="UP000054928"/>
    </source>
</evidence>
<dbReference type="GeneID" id="36401486"/>
<dbReference type="EMBL" id="CCYD01002939">
    <property type="protein sequence ID" value="CEG48618.1"/>
    <property type="molecule type" value="Genomic_DNA"/>
</dbReference>